<dbReference type="NCBIfam" id="NF008277">
    <property type="entry name" value="PRK11055.1"/>
    <property type="match status" value="1"/>
</dbReference>
<evidence type="ECO:0000256" key="4">
    <source>
        <dbReference type="ARBA" id="ARBA00013185"/>
    </source>
</evidence>
<dbReference type="PROSITE" id="PS00545">
    <property type="entry name" value="ALDOSE_1_EPIMERASE"/>
    <property type="match status" value="1"/>
</dbReference>
<evidence type="ECO:0000256" key="6">
    <source>
        <dbReference type="ARBA" id="ARBA00023235"/>
    </source>
</evidence>
<comment type="caution">
    <text evidence="9">The sequence shown here is derived from an EMBL/GenBank/DDBJ whole genome shotgun (WGS) entry which is preliminary data.</text>
</comment>
<dbReference type="RefSeq" id="WP_224139145.1">
    <property type="nucleotide sequence ID" value="NZ_JAIQUM010000021.1"/>
</dbReference>
<organism evidence="9 10">
    <name type="scientific">Metabacillus rhizolycopersici</name>
    <dbReference type="NCBI Taxonomy" id="2875709"/>
    <lineage>
        <taxon>Bacteria</taxon>
        <taxon>Bacillati</taxon>
        <taxon>Bacillota</taxon>
        <taxon>Bacilli</taxon>
        <taxon>Bacillales</taxon>
        <taxon>Bacillaceae</taxon>
        <taxon>Metabacillus</taxon>
    </lineage>
</organism>
<dbReference type="Gene3D" id="2.70.98.10">
    <property type="match status" value="1"/>
</dbReference>
<dbReference type="CDD" id="cd09019">
    <property type="entry name" value="galactose_mutarotase_like"/>
    <property type="match status" value="1"/>
</dbReference>
<protein>
    <recommendedName>
        <fullName evidence="5 8">Aldose 1-epimerase</fullName>
        <ecNumber evidence="4 8">5.1.3.3</ecNumber>
    </recommendedName>
</protein>
<proteinExistence type="inferred from homology"/>
<dbReference type="InterPro" id="IPR011013">
    <property type="entry name" value="Gal_mutarotase_sf_dom"/>
</dbReference>
<evidence type="ECO:0000313" key="9">
    <source>
        <dbReference type="EMBL" id="MBZ5750865.1"/>
    </source>
</evidence>
<dbReference type="InterPro" id="IPR014718">
    <property type="entry name" value="GH-type_carb-bd"/>
</dbReference>
<dbReference type="InterPro" id="IPR047215">
    <property type="entry name" value="Galactose_mutarotase-like"/>
</dbReference>
<evidence type="ECO:0000256" key="8">
    <source>
        <dbReference type="PIRNR" id="PIRNR005096"/>
    </source>
</evidence>
<evidence type="ECO:0000256" key="3">
    <source>
        <dbReference type="ARBA" id="ARBA00006206"/>
    </source>
</evidence>
<reference evidence="9" key="1">
    <citation type="submission" date="2024-05" db="EMBL/GenBank/DDBJ databases">
        <title>Metabacillus sp. nov., isolated from the rhizosphere soil of tomato plants.</title>
        <authorList>
            <person name="Ma R."/>
        </authorList>
    </citation>
    <scope>NUCLEOTIDE SEQUENCE</scope>
    <source>
        <strain evidence="9">DBTR6</strain>
    </source>
</reference>
<evidence type="ECO:0000256" key="2">
    <source>
        <dbReference type="ARBA" id="ARBA00005028"/>
    </source>
</evidence>
<dbReference type="SUPFAM" id="SSF74650">
    <property type="entry name" value="Galactose mutarotase-like"/>
    <property type="match status" value="1"/>
</dbReference>
<evidence type="ECO:0000313" key="10">
    <source>
        <dbReference type="Proteomes" id="UP001165287"/>
    </source>
</evidence>
<dbReference type="EC" id="5.1.3.3" evidence="4 8"/>
<dbReference type="Proteomes" id="UP001165287">
    <property type="component" value="Unassembled WGS sequence"/>
</dbReference>
<dbReference type="PANTHER" id="PTHR10091:SF0">
    <property type="entry name" value="GALACTOSE MUTAROTASE"/>
    <property type="match status" value="1"/>
</dbReference>
<evidence type="ECO:0000256" key="1">
    <source>
        <dbReference type="ARBA" id="ARBA00001614"/>
    </source>
</evidence>
<evidence type="ECO:0000256" key="5">
    <source>
        <dbReference type="ARBA" id="ARBA00014165"/>
    </source>
</evidence>
<dbReference type="PIRSF" id="PIRSF005096">
    <property type="entry name" value="GALM"/>
    <property type="match status" value="1"/>
</dbReference>
<name>A0ABS7USD2_9BACI</name>
<comment type="catalytic activity">
    <reaction evidence="1 8">
        <text>alpha-D-glucose = beta-D-glucose</text>
        <dbReference type="Rhea" id="RHEA:10264"/>
        <dbReference type="ChEBI" id="CHEBI:15903"/>
        <dbReference type="ChEBI" id="CHEBI:17925"/>
        <dbReference type="EC" id="5.1.3.3"/>
    </reaction>
</comment>
<dbReference type="InterPro" id="IPR008183">
    <property type="entry name" value="Aldose_1/G6P_1-epimerase"/>
</dbReference>
<dbReference type="PANTHER" id="PTHR10091">
    <property type="entry name" value="ALDOSE-1-EPIMERASE"/>
    <property type="match status" value="1"/>
</dbReference>
<comment type="pathway">
    <text evidence="2 8">Carbohydrate metabolism; hexose metabolism.</text>
</comment>
<dbReference type="Pfam" id="PF01263">
    <property type="entry name" value="Aldose_epim"/>
    <property type="match status" value="1"/>
</dbReference>
<sequence length="348" mass="39337">MRIVQKPFGEINGQNVDAYTLINDQNIEITCLNYGCVITKIVTPNRDGNYENIVLGFNNMEDYEKHSPYFGAVVGRVSGRIKGGQFELDGQSFELEMNDNGNHLHGGSKGFSHVLWDAVILKNEKEVGIQFSYTSPDGEEGYPGTVQVTITYLLNNDNEFLIHYQANSDKTTLLNLTNHTYFNLSGDLKRDALHHVLKIDSNQFVELNEQLLPTGELLDVTDTVFDFREGREIEEGVISNHPQNQLVGQGYDHSFLLNSHHNGEITMWDEESGRKLVVETDEVSVVLYTGNQLQEDLPVYGVKSKKYLGLCLETQGLPDAIHHPHFPSYVLEKDQLFSSLTKYTFLVD</sequence>
<accession>A0ABS7USD2</accession>
<comment type="similarity">
    <text evidence="3 8">Belongs to the aldose epimerase family.</text>
</comment>
<keyword evidence="6 8" id="KW-0413">Isomerase</keyword>
<dbReference type="EMBL" id="JAIQUM010000021">
    <property type="protein sequence ID" value="MBZ5750865.1"/>
    <property type="molecule type" value="Genomic_DNA"/>
</dbReference>
<keyword evidence="7 8" id="KW-0119">Carbohydrate metabolism</keyword>
<evidence type="ECO:0000256" key="7">
    <source>
        <dbReference type="ARBA" id="ARBA00023277"/>
    </source>
</evidence>
<dbReference type="InterPro" id="IPR015443">
    <property type="entry name" value="Aldose_1-epimerase"/>
</dbReference>
<keyword evidence="10" id="KW-1185">Reference proteome</keyword>
<gene>
    <name evidence="9" type="ORF">K9V48_11525</name>
</gene>
<dbReference type="InterPro" id="IPR018052">
    <property type="entry name" value="Ald1_epimerase_CS"/>
</dbReference>